<sequence>MLDPKTDQPDQFQPGGGPWTVRLWDLEIIKGLRQPGDQRLTLHSALIVLLGGDILMERDQQTLRMSKGSACFCPKNSTFGMSAESPASVNAMVFYFSVYQANQANEGLRHELRETEMNREDGVEERIIHFPGWEDRAALLCRSVYGHFYHKDKIKRWKAQLDFQELLYGIITASGHPAGTDKSQALERARSHMEEHYADELTMDQLAGIAELSPKYFAEVFRKAYGLSAMEYLTQIRLNKAKQLILGTGGRLRDVAHQVGYKDEFYFSRKFKKEFGLSPTAYSRSKQNKLAVYGSSSVLGFLLPLQITPYAAPLHPKWSRSYYHALASVVPVHLDAYRQNYNKRMNLQKLADSRPELIICASGVEAWEQERLEKIAPVYEMKAETIGWESQLGELAELLDKKKEAQNWLDGFHARETEIRNTLRDRLKESPRILPLCLHLDQMRINEGRGLREVLFEMMGAENALSGVGPIRLEELAGLRAEHLFLLVRQDTATLAYWAKLQSSPQWLGIEAVRAGKVHLLSSYPWREYSPEAIWRMLGELPACFSDKSP</sequence>
<dbReference type="InterPro" id="IPR020449">
    <property type="entry name" value="Tscrpt_reg_AraC-type_HTH"/>
</dbReference>
<dbReference type="Proteomes" id="UP000325218">
    <property type="component" value="Unassembled WGS sequence"/>
</dbReference>
<dbReference type="InterPro" id="IPR009057">
    <property type="entry name" value="Homeodomain-like_sf"/>
</dbReference>
<dbReference type="InterPro" id="IPR002491">
    <property type="entry name" value="ABC_transptr_periplasmic_BD"/>
</dbReference>
<dbReference type="RefSeq" id="WP_148450781.1">
    <property type="nucleotide sequence ID" value="NZ_VSDO01000001.1"/>
</dbReference>
<feature type="domain" description="Fe/B12 periplasmic-binding" evidence="5">
    <location>
        <begin position="290"/>
        <end position="549"/>
    </location>
</feature>
<dbReference type="Gene3D" id="3.40.50.1980">
    <property type="entry name" value="Nitrogenase molybdenum iron protein domain"/>
    <property type="match status" value="2"/>
</dbReference>
<dbReference type="PROSITE" id="PS50983">
    <property type="entry name" value="FE_B12_PBP"/>
    <property type="match status" value="1"/>
</dbReference>
<dbReference type="PRINTS" id="PR00032">
    <property type="entry name" value="HTHARAC"/>
</dbReference>
<evidence type="ECO:0000256" key="2">
    <source>
        <dbReference type="ARBA" id="ARBA00023125"/>
    </source>
</evidence>
<protein>
    <submittedName>
        <fullName evidence="6">AraC family transcriptional regulator</fullName>
    </submittedName>
</protein>
<keyword evidence="2" id="KW-0238">DNA-binding</keyword>
<dbReference type="PANTHER" id="PTHR46796:SF6">
    <property type="entry name" value="ARAC SUBFAMILY"/>
    <property type="match status" value="1"/>
</dbReference>
<dbReference type="GO" id="GO:0043565">
    <property type="term" value="F:sequence-specific DNA binding"/>
    <property type="evidence" value="ECO:0007669"/>
    <property type="project" value="InterPro"/>
</dbReference>
<dbReference type="PROSITE" id="PS01124">
    <property type="entry name" value="HTH_ARAC_FAMILY_2"/>
    <property type="match status" value="1"/>
</dbReference>
<dbReference type="SMART" id="SM00342">
    <property type="entry name" value="HTH_ARAC"/>
    <property type="match status" value="1"/>
</dbReference>
<organism evidence="6 7">
    <name type="scientific">Paenibacillus faecis</name>
    <dbReference type="NCBI Taxonomy" id="862114"/>
    <lineage>
        <taxon>Bacteria</taxon>
        <taxon>Bacillati</taxon>
        <taxon>Bacillota</taxon>
        <taxon>Bacilli</taxon>
        <taxon>Bacillales</taxon>
        <taxon>Paenibacillaceae</taxon>
        <taxon>Paenibacillus</taxon>
    </lineage>
</organism>
<comment type="caution">
    <text evidence="6">The sequence shown here is derived from an EMBL/GenBank/DDBJ whole genome shotgun (WGS) entry which is preliminary data.</text>
</comment>
<dbReference type="SUPFAM" id="SSF53807">
    <property type="entry name" value="Helical backbone' metal receptor"/>
    <property type="match status" value="1"/>
</dbReference>
<dbReference type="InterPro" id="IPR018062">
    <property type="entry name" value="HTH_AraC-typ_CS"/>
</dbReference>
<feature type="domain" description="HTH araC/xylS-type" evidence="4">
    <location>
        <begin position="187"/>
        <end position="285"/>
    </location>
</feature>
<evidence type="ECO:0000256" key="1">
    <source>
        <dbReference type="ARBA" id="ARBA00023015"/>
    </source>
</evidence>
<reference evidence="6 7" key="1">
    <citation type="submission" date="2019-08" db="EMBL/GenBank/DDBJ databases">
        <title>Genome sequencing of Paenibacillus faecis DSM 23593(T).</title>
        <authorList>
            <person name="Kook J.-K."/>
            <person name="Park S.-N."/>
            <person name="Lim Y.K."/>
        </authorList>
    </citation>
    <scope>NUCLEOTIDE SEQUENCE [LARGE SCALE GENOMIC DNA]</scope>
    <source>
        <strain evidence="6 7">DSM 23593</strain>
    </source>
</reference>
<dbReference type="PANTHER" id="PTHR46796">
    <property type="entry name" value="HTH-TYPE TRANSCRIPTIONAL ACTIVATOR RHAS-RELATED"/>
    <property type="match status" value="1"/>
</dbReference>
<dbReference type="SUPFAM" id="SSF46689">
    <property type="entry name" value="Homeodomain-like"/>
    <property type="match status" value="2"/>
</dbReference>
<evidence type="ECO:0000259" key="5">
    <source>
        <dbReference type="PROSITE" id="PS50983"/>
    </source>
</evidence>
<gene>
    <name evidence="6" type="ORF">FRY98_05945</name>
</gene>
<dbReference type="InterPro" id="IPR050204">
    <property type="entry name" value="AraC_XylS_family_regulators"/>
</dbReference>
<evidence type="ECO:0000256" key="3">
    <source>
        <dbReference type="ARBA" id="ARBA00023163"/>
    </source>
</evidence>
<keyword evidence="7" id="KW-1185">Reference proteome</keyword>
<dbReference type="PROSITE" id="PS00041">
    <property type="entry name" value="HTH_ARAC_FAMILY_1"/>
    <property type="match status" value="1"/>
</dbReference>
<dbReference type="Pfam" id="PF12833">
    <property type="entry name" value="HTH_18"/>
    <property type="match status" value="1"/>
</dbReference>
<keyword evidence="3" id="KW-0804">Transcription</keyword>
<dbReference type="InterPro" id="IPR018060">
    <property type="entry name" value="HTH_AraC"/>
</dbReference>
<dbReference type="OrthoDB" id="2461801at2"/>
<dbReference type="GO" id="GO:0003700">
    <property type="term" value="F:DNA-binding transcription factor activity"/>
    <property type="evidence" value="ECO:0007669"/>
    <property type="project" value="InterPro"/>
</dbReference>
<evidence type="ECO:0000313" key="6">
    <source>
        <dbReference type="EMBL" id="TYA15190.1"/>
    </source>
</evidence>
<dbReference type="Pfam" id="PF01497">
    <property type="entry name" value="Peripla_BP_2"/>
    <property type="match status" value="1"/>
</dbReference>
<keyword evidence="1" id="KW-0805">Transcription regulation</keyword>
<dbReference type="AlphaFoldDB" id="A0A5D0CZM3"/>
<evidence type="ECO:0000313" key="7">
    <source>
        <dbReference type="Proteomes" id="UP000325218"/>
    </source>
</evidence>
<proteinExistence type="predicted"/>
<name>A0A5D0CZM3_9BACL</name>
<evidence type="ECO:0000259" key="4">
    <source>
        <dbReference type="PROSITE" id="PS01124"/>
    </source>
</evidence>
<dbReference type="EMBL" id="VSDO01000001">
    <property type="protein sequence ID" value="TYA15190.1"/>
    <property type="molecule type" value="Genomic_DNA"/>
</dbReference>
<accession>A0A5D0CZM3</accession>
<dbReference type="Gene3D" id="1.10.10.60">
    <property type="entry name" value="Homeodomain-like"/>
    <property type="match status" value="1"/>
</dbReference>